<reference evidence="2 3" key="1">
    <citation type="journal article" date="2016" name="Nat. Commun.">
        <title>Thousands of microbial genomes shed light on interconnected biogeochemical processes in an aquifer system.</title>
        <authorList>
            <person name="Anantharaman K."/>
            <person name="Brown C.T."/>
            <person name="Hug L.A."/>
            <person name="Sharon I."/>
            <person name="Castelle C.J."/>
            <person name="Probst A.J."/>
            <person name="Thomas B.C."/>
            <person name="Singh A."/>
            <person name="Wilkins M.J."/>
            <person name="Karaoz U."/>
            <person name="Brodie E.L."/>
            <person name="Williams K.H."/>
            <person name="Hubbard S.S."/>
            <person name="Banfield J.F."/>
        </authorList>
    </citation>
    <scope>NUCLEOTIDE SEQUENCE [LARGE SCALE GENOMIC DNA]</scope>
</reference>
<dbReference type="AlphaFoldDB" id="A0A1F5GCY4"/>
<evidence type="ECO:0000256" key="1">
    <source>
        <dbReference type="SAM" id="Phobius"/>
    </source>
</evidence>
<proteinExistence type="predicted"/>
<evidence type="ECO:0008006" key="4">
    <source>
        <dbReference type="Google" id="ProtNLM"/>
    </source>
</evidence>
<evidence type="ECO:0000313" key="3">
    <source>
        <dbReference type="Proteomes" id="UP000178577"/>
    </source>
</evidence>
<comment type="caution">
    <text evidence="2">The sequence shown here is derived from an EMBL/GenBank/DDBJ whole genome shotgun (WGS) entry which is preliminary data.</text>
</comment>
<evidence type="ECO:0000313" key="2">
    <source>
        <dbReference type="EMBL" id="OGD89694.1"/>
    </source>
</evidence>
<name>A0A1F5GCY4_9BACT</name>
<gene>
    <name evidence="2" type="ORF">A2693_04695</name>
</gene>
<dbReference type="EMBL" id="MFAY01000001">
    <property type="protein sequence ID" value="OGD89694.1"/>
    <property type="molecule type" value="Genomic_DNA"/>
</dbReference>
<organism evidence="2 3">
    <name type="scientific">Candidatus Curtissbacteria bacterium RIFCSPHIGHO2_01_FULL_40_12</name>
    <dbReference type="NCBI Taxonomy" id="1797710"/>
    <lineage>
        <taxon>Bacteria</taxon>
        <taxon>Candidatus Curtissiibacteriota</taxon>
    </lineage>
</organism>
<feature type="transmembrane region" description="Helical" evidence="1">
    <location>
        <begin position="6"/>
        <end position="27"/>
    </location>
</feature>
<protein>
    <recommendedName>
        <fullName evidence="4">PsbP C-terminal domain-containing protein</fullName>
    </recommendedName>
</protein>
<sequence>MRKGFALPVILVIVVVAVAASIVYFLFRHKPTSPPQPSVSQALFTQADETADWKTYQSDKFSYKIRIPSEFTIIDRRSKDTNTDLFENLGLLEWIEIFSGYTTQFQIDVAIYNLKGLSLQEWISSQKFATQAKVPEIPNAQVAGLQAYRTQQQGTKDSLARISYYIPKSDRLYVLLFEYEDGTVYKNFEKFTKFELIDQILSTFQFID</sequence>
<keyword evidence="1" id="KW-0472">Membrane</keyword>
<accession>A0A1F5GCY4</accession>
<dbReference type="Proteomes" id="UP000178577">
    <property type="component" value="Unassembled WGS sequence"/>
</dbReference>
<keyword evidence="1" id="KW-0812">Transmembrane</keyword>
<keyword evidence="1" id="KW-1133">Transmembrane helix</keyword>